<evidence type="ECO:0000313" key="2">
    <source>
        <dbReference type="EMBL" id="CAA9309980.1"/>
    </source>
</evidence>
<feature type="compositionally biased region" description="Basic residues" evidence="1">
    <location>
        <begin position="1"/>
        <end position="19"/>
    </location>
</feature>
<feature type="compositionally biased region" description="Basic and acidic residues" evidence="1">
    <location>
        <begin position="279"/>
        <end position="311"/>
    </location>
</feature>
<organism evidence="2">
    <name type="scientific">uncultured Friedmanniella sp</name>
    <dbReference type="NCBI Taxonomy" id="335381"/>
    <lineage>
        <taxon>Bacteria</taxon>
        <taxon>Bacillati</taxon>
        <taxon>Actinomycetota</taxon>
        <taxon>Actinomycetes</taxon>
        <taxon>Propionibacteriales</taxon>
        <taxon>Nocardioidaceae</taxon>
        <taxon>Friedmanniella</taxon>
        <taxon>environmental samples</taxon>
    </lineage>
</organism>
<feature type="compositionally biased region" description="Low complexity" evidence="1">
    <location>
        <begin position="222"/>
        <end position="241"/>
    </location>
</feature>
<dbReference type="GO" id="GO:0008889">
    <property type="term" value="F:glycerophosphodiester phosphodiesterase activity"/>
    <property type="evidence" value="ECO:0007669"/>
    <property type="project" value="UniProtKB-EC"/>
</dbReference>
<gene>
    <name evidence="2" type="ORF">AVDCRST_MAG48-1980</name>
</gene>
<dbReference type="AlphaFoldDB" id="A0A6J4KMI9"/>
<name>A0A6J4KMI9_9ACTN</name>
<keyword evidence="2" id="KW-0378">Hydrolase</keyword>
<dbReference type="EMBL" id="CADCTS010000286">
    <property type="protein sequence ID" value="CAA9309980.1"/>
    <property type="molecule type" value="Genomic_DNA"/>
</dbReference>
<feature type="compositionally biased region" description="Basic residues" evidence="1">
    <location>
        <begin position="343"/>
        <end position="378"/>
    </location>
</feature>
<proteinExistence type="predicted"/>
<accession>A0A6J4KMI9</accession>
<reference evidence="2" key="1">
    <citation type="submission" date="2020-02" db="EMBL/GenBank/DDBJ databases">
        <authorList>
            <person name="Meier V. D."/>
        </authorList>
    </citation>
    <scope>NUCLEOTIDE SEQUENCE</scope>
    <source>
        <strain evidence="2">AVDCRST_MAG48</strain>
    </source>
</reference>
<feature type="compositionally biased region" description="Basic residues" evidence="1">
    <location>
        <begin position="53"/>
        <end position="76"/>
    </location>
</feature>
<feature type="compositionally biased region" description="Basic and acidic residues" evidence="1">
    <location>
        <begin position="20"/>
        <end position="43"/>
    </location>
</feature>
<feature type="region of interest" description="Disordered" evidence="1">
    <location>
        <begin position="1"/>
        <end position="387"/>
    </location>
</feature>
<feature type="compositionally biased region" description="Basic residues" evidence="1">
    <location>
        <begin position="112"/>
        <end position="123"/>
    </location>
</feature>
<sequence>GRRRQLPRQRRPVPGHARRHGDEHAAAEEGADHRAVHHADRAPRGQRLPARAHAGRLRAGHHSGRRLHRAGRRGHQGRPAGRPPRERDRRHHRRLGAPGVRRPAHHQGDRRPQHHRLVHRGLHPGRAAHPAGRRAPPAGPRRQHQLRRALPGPHVGRGRRPGAALAHGRRPPDRRLPRDQAPHLLRRPRVGAGGPAGRRPRGQRLRRRRRPGRHPELRDRQPAAALAAHRPAAGPAGRLRGCSVRPRELRRPAHLRRPGDGGGPGRDQRLRRRRGALQGRDDPARLPEPARRADRRDPRRAPGGAQRDRLDVPAGEPVPAGRLPARHRPDRSRGPAAGDRDLSRRRHGRLLHRQPRRRRPGPAPARRRHPRPALRRRAGAGGQRGPL</sequence>
<feature type="non-terminal residue" evidence="2">
    <location>
        <position position="387"/>
    </location>
</feature>
<dbReference type="EC" id="3.1.4.46" evidence="2"/>
<feature type="non-terminal residue" evidence="2">
    <location>
        <position position="1"/>
    </location>
</feature>
<feature type="compositionally biased region" description="Basic and acidic residues" evidence="1">
    <location>
        <begin position="170"/>
        <end position="181"/>
    </location>
</feature>
<evidence type="ECO:0000256" key="1">
    <source>
        <dbReference type="SAM" id="MobiDB-lite"/>
    </source>
</evidence>
<feature type="compositionally biased region" description="Basic residues" evidence="1">
    <location>
        <begin position="198"/>
        <end position="212"/>
    </location>
</feature>
<feature type="compositionally biased region" description="Low complexity" evidence="1">
    <location>
        <begin position="124"/>
        <end position="136"/>
    </location>
</feature>
<protein>
    <submittedName>
        <fullName evidence="2">Glycerophosphoryl diester phosphodiesterase</fullName>
        <ecNumber evidence="2">3.1.4.46</ecNumber>
    </submittedName>
</protein>